<reference evidence="2 3" key="1">
    <citation type="submission" date="2014-09" db="EMBL/GenBank/DDBJ databases">
        <title>Genome sequencing of Methyloceanibacter caenitepidi Gela4.</title>
        <authorList>
            <person name="Takeuchi M."/>
            <person name="Susumu S."/>
            <person name="Kamagata Y."/>
            <person name="Oshima K."/>
            <person name="Hattori M."/>
            <person name="Iwasaki W."/>
        </authorList>
    </citation>
    <scope>NUCLEOTIDE SEQUENCE [LARGE SCALE GENOMIC DNA]</scope>
    <source>
        <strain evidence="2 3">Gela4</strain>
    </source>
</reference>
<evidence type="ECO:0000313" key="2">
    <source>
        <dbReference type="EMBL" id="BAQ18417.1"/>
    </source>
</evidence>
<dbReference type="OrthoDB" id="7678100at2"/>
<dbReference type="AlphaFoldDB" id="A0A0A8K7C6"/>
<dbReference type="HOGENOM" id="CLU_140350_0_0_5"/>
<proteinExistence type="predicted"/>
<dbReference type="EMBL" id="AP014648">
    <property type="protein sequence ID" value="BAQ18417.1"/>
    <property type="molecule type" value="Genomic_DNA"/>
</dbReference>
<name>A0A0A8K7C6_9HYPH</name>
<dbReference type="RefSeq" id="WP_045368548.1">
    <property type="nucleotide sequence ID" value="NZ_AP014648.1"/>
</dbReference>
<dbReference type="NCBIfam" id="TIGR01841">
    <property type="entry name" value="phasin"/>
    <property type="match status" value="1"/>
</dbReference>
<organism evidence="2 3">
    <name type="scientific">Methyloceanibacter caenitepidi</name>
    <dbReference type="NCBI Taxonomy" id="1384459"/>
    <lineage>
        <taxon>Bacteria</taxon>
        <taxon>Pseudomonadati</taxon>
        <taxon>Pseudomonadota</taxon>
        <taxon>Alphaproteobacteria</taxon>
        <taxon>Hyphomicrobiales</taxon>
        <taxon>Hyphomicrobiaceae</taxon>
        <taxon>Methyloceanibacter</taxon>
    </lineage>
</organism>
<feature type="domain" description="Phasin" evidence="1">
    <location>
        <begin position="15"/>
        <end position="112"/>
    </location>
</feature>
<keyword evidence="3" id="KW-1185">Reference proteome</keyword>
<sequence length="123" mass="13671">MLEFDKTALDKATKDFQKLGKDNYEAVVKSYGQMNKGFQDIGTSFTDYTKQAFAEATATFEKLVGAKSLEHAIEIQSEYAKKAYETWLAEVTKIGEMYASVARDAYKPVEKAVEKTTATVTAS</sequence>
<gene>
    <name evidence="2" type="ORF">GL4_2985</name>
</gene>
<dbReference type="KEGG" id="mcg:GL4_2985"/>
<protein>
    <submittedName>
        <fullName evidence="2">Mll0665 protein</fullName>
    </submittedName>
</protein>
<evidence type="ECO:0000313" key="3">
    <source>
        <dbReference type="Proteomes" id="UP000031643"/>
    </source>
</evidence>
<dbReference type="InterPro" id="IPR010127">
    <property type="entry name" value="Phasin_subfam-1"/>
</dbReference>
<dbReference type="InterPro" id="IPR018968">
    <property type="entry name" value="Phasin"/>
</dbReference>
<evidence type="ECO:0000259" key="1">
    <source>
        <dbReference type="Pfam" id="PF09361"/>
    </source>
</evidence>
<dbReference type="STRING" id="1384459.GL4_2985"/>
<dbReference type="Proteomes" id="UP000031643">
    <property type="component" value="Chromosome"/>
</dbReference>
<dbReference type="Pfam" id="PF09361">
    <property type="entry name" value="Phasin_2"/>
    <property type="match status" value="1"/>
</dbReference>
<accession>A0A0A8K7C6</accession>